<dbReference type="InterPro" id="IPR038765">
    <property type="entry name" value="Papain-like_cys_pep_sf"/>
</dbReference>
<dbReference type="PANTHER" id="PTHR33490">
    <property type="entry name" value="BLR5614 PROTEIN-RELATED"/>
    <property type="match status" value="1"/>
</dbReference>
<keyword evidence="2" id="KW-0378">Hydrolase</keyword>
<dbReference type="Pfam" id="PF01841">
    <property type="entry name" value="Transglut_core"/>
    <property type="match status" value="1"/>
</dbReference>
<dbReference type="SUPFAM" id="SSF54001">
    <property type="entry name" value="Cysteine proteinases"/>
    <property type="match status" value="1"/>
</dbReference>
<evidence type="ECO:0000259" key="1">
    <source>
        <dbReference type="SMART" id="SM00460"/>
    </source>
</evidence>
<dbReference type="PANTHER" id="PTHR33490:SF6">
    <property type="entry name" value="SLL1049 PROTEIN"/>
    <property type="match status" value="1"/>
</dbReference>
<protein>
    <submittedName>
        <fullName evidence="2">Transglutaminase-like enzyme, putative cysteine protease</fullName>
    </submittedName>
</protein>
<dbReference type="OrthoDB" id="9804023at2"/>
<dbReference type="SMART" id="SM00460">
    <property type="entry name" value="TGc"/>
    <property type="match status" value="1"/>
</dbReference>
<evidence type="ECO:0000313" key="2">
    <source>
        <dbReference type="EMBL" id="SFP90379.1"/>
    </source>
</evidence>
<reference evidence="3" key="1">
    <citation type="submission" date="2016-10" db="EMBL/GenBank/DDBJ databases">
        <authorList>
            <person name="Varghese N."/>
            <person name="Submissions S."/>
        </authorList>
    </citation>
    <scope>NUCLEOTIDE SEQUENCE [LARGE SCALE GENOMIC DNA]</scope>
    <source>
        <strain evidence="3">CGMCC 1.9113</strain>
    </source>
</reference>
<dbReference type="Gene3D" id="3.10.620.30">
    <property type="match status" value="1"/>
</dbReference>
<keyword evidence="2" id="KW-0645">Protease</keyword>
<dbReference type="RefSeq" id="WP_093334089.1">
    <property type="nucleotide sequence ID" value="NZ_FOXP01000010.1"/>
</dbReference>
<dbReference type="GO" id="GO:0008233">
    <property type="term" value="F:peptidase activity"/>
    <property type="evidence" value="ECO:0007669"/>
    <property type="project" value="UniProtKB-KW"/>
</dbReference>
<proteinExistence type="predicted"/>
<keyword evidence="3" id="KW-1185">Reference proteome</keyword>
<feature type="domain" description="Transglutaminase-like" evidence="1">
    <location>
        <begin position="158"/>
        <end position="221"/>
    </location>
</feature>
<dbReference type="EMBL" id="FOXP01000010">
    <property type="protein sequence ID" value="SFP90379.1"/>
    <property type="molecule type" value="Genomic_DNA"/>
</dbReference>
<dbReference type="STRING" id="634430.SAMN04488241_110124"/>
<dbReference type="Proteomes" id="UP000199586">
    <property type="component" value="Unassembled WGS sequence"/>
</dbReference>
<gene>
    <name evidence="2" type="ORF">SAMN04488241_110124</name>
</gene>
<sequence>MRLLIEHRTTFRFPEPQPRLIQMLRVTPQNNHDQTVVAWRIDVDRDVRMREDCDGWGNAVTMLYVDGPLDGIEIAVSGEVVTSESGGVLHGVRERFPPTLFLRDTTATARDPAIALWAGEVARGADRLADLHRLNAALGERIAIDPHRAGVELAAGEAWQQERATAGEIAQLFVAAARSLGTPARYVSGYGLIGGERAPQPHGWAEAHVDGIGWIGFDPVTRLSPQDRHVRVAVALDAAGAAPIAGSRLGPAVEVLTIDASAA</sequence>
<dbReference type="Pfam" id="PF08379">
    <property type="entry name" value="Bact_transglu_N"/>
    <property type="match status" value="1"/>
</dbReference>
<dbReference type="AlphaFoldDB" id="A0A1I5U546"/>
<dbReference type="InterPro" id="IPR013589">
    <property type="entry name" value="Bac_transglu_N"/>
</dbReference>
<evidence type="ECO:0000313" key="3">
    <source>
        <dbReference type="Proteomes" id="UP000199586"/>
    </source>
</evidence>
<name>A0A1I5U546_9SPHN</name>
<accession>A0A1I5U546</accession>
<dbReference type="GO" id="GO:0006508">
    <property type="term" value="P:proteolysis"/>
    <property type="evidence" value="ECO:0007669"/>
    <property type="project" value="UniProtKB-KW"/>
</dbReference>
<dbReference type="InterPro" id="IPR002931">
    <property type="entry name" value="Transglutaminase-like"/>
</dbReference>
<organism evidence="2 3">
    <name type="scientific">Sphingomonas rubra</name>
    <dbReference type="NCBI Taxonomy" id="634430"/>
    <lineage>
        <taxon>Bacteria</taxon>
        <taxon>Pseudomonadati</taxon>
        <taxon>Pseudomonadota</taxon>
        <taxon>Alphaproteobacteria</taxon>
        <taxon>Sphingomonadales</taxon>
        <taxon>Sphingomonadaceae</taxon>
        <taxon>Sphingomonas</taxon>
    </lineage>
</organism>